<protein>
    <submittedName>
        <fullName evidence="1">Uncharacterized protein</fullName>
    </submittedName>
</protein>
<evidence type="ECO:0000313" key="2">
    <source>
        <dbReference type="Proteomes" id="UP000241769"/>
    </source>
</evidence>
<evidence type="ECO:0000313" key="1">
    <source>
        <dbReference type="EMBL" id="PRP79104.1"/>
    </source>
</evidence>
<comment type="caution">
    <text evidence="1">The sequence shown here is derived from an EMBL/GenBank/DDBJ whole genome shotgun (WGS) entry which is preliminary data.</text>
</comment>
<feature type="non-terminal residue" evidence="1">
    <location>
        <position position="1"/>
    </location>
</feature>
<name>A0A2P6N580_9EUKA</name>
<dbReference type="Proteomes" id="UP000241769">
    <property type="component" value="Unassembled WGS sequence"/>
</dbReference>
<dbReference type="AlphaFoldDB" id="A0A2P6N580"/>
<sequence length="132" mass="15561">IYHWDQDKETGIGMGEDEEFIDMDTAQFGRLIHIYHWDQDKETGIGMGEDEEFIDMDTAQFGRLIHACFWKLSYTNKALCLFSDLFLTQQTALIPTVYVTVHKNDAYGANHFYVVLTYLYAWELRKQTWHPP</sequence>
<dbReference type="InParanoid" id="A0A2P6N580"/>
<dbReference type="EMBL" id="MDYQ01000197">
    <property type="protein sequence ID" value="PRP79104.1"/>
    <property type="molecule type" value="Genomic_DNA"/>
</dbReference>
<gene>
    <name evidence="1" type="ORF">PROFUN_13166</name>
</gene>
<reference evidence="1 2" key="1">
    <citation type="journal article" date="2018" name="Genome Biol. Evol.">
        <title>Multiple Roots of Fruiting Body Formation in Amoebozoa.</title>
        <authorList>
            <person name="Hillmann F."/>
            <person name="Forbes G."/>
            <person name="Novohradska S."/>
            <person name="Ferling I."/>
            <person name="Riege K."/>
            <person name="Groth M."/>
            <person name="Westermann M."/>
            <person name="Marz M."/>
            <person name="Spaller T."/>
            <person name="Winckler T."/>
            <person name="Schaap P."/>
            <person name="Glockner G."/>
        </authorList>
    </citation>
    <scope>NUCLEOTIDE SEQUENCE [LARGE SCALE GENOMIC DNA]</scope>
    <source>
        <strain evidence="1 2">Jena</strain>
    </source>
</reference>
<proteinExistence type="predicted"/>
<keyword evidence="2" id="KW-1185">Reference proteome</keyword>
<organism evidence="1 2">
    <name type="scientific">Planoprotostelium fungivorum</name>
    <dbReference type="NCBI Taxonomy" id="1890364"/>
    <lineage>
        <taxon>Eukaryota</taxon>
        <taxon>Amoebozoa</taxon>
        <taxon>Evosea</taxon>
        <taxon>Variosea</taxon>
        <taxon>Cavosteliida</taxon>
        <taxon>Cavosteliaceae</taxon>
        <taxon>Planoprotostelium</taxon>
    </lineage>
</organism>
<accession>A0A2P6N580</accession>